<dbReference type="Pfam" id="PF00209">
    <property type="entry name" value="SNF"/>
    <property type="match status" value="2"/>
</dbReference>
<feature type="transmembrane region" description="Helical" evidence="11">
    <location>
        <begin position="317"/>
        <end position="334"/>
    </location>
</feature>
<dbReference type="PANTHER" id="PTHR11616:SF236">
    <property type="entry name" value="TRANSPORTER"/>
    <property type="match status" value="1"/>
</dbReference>
<dbReference type="PRINTS" id="PR00176">
    <property type="entry name" value="NANEUSMPORT"/>
</dbReference>
<gene>
    <name evidence="12" type="ORF">GWI33_001427</name>
</gene>
<dbReference type="Proteomes" id="UP000625711">
    <property type="component" value="Unassembled WGS sequence"/>
</dbReference>
<comment type="caution">
    <text evidence="12">The sequence shown here is derived from an EMBL/GenBank/DDBJ whole genome shotgun (WGS) entry which is preliminary data.</text>
</comment>
<feature type="transmembrane region" description="Helical" evidence="11">
    <location>
        <begin position="100"/>
        <end position="128"/>
    </location>
</feature>
<evidence type="ECO:0000256" key="8">
    <source>
        <dbReference type="PIRSR" id="PIRSR600175-1"/>
    </source>
</evidence>
<dbReference type="PROSITE" id="PS00610">
    <property type="entry name" value="NA_NEUROTRAN_SYMP_1"/>
    <property type="match status" value="1"/>
</dbReference>
<feature type="binding site" evidence="8">
    <location>
        <position position="320"/>
    </location>
    <ligand>
        <name>Na(+)</name>
        <dbReference type="ChEBI" id="CHEBI:29101"/>
        <label>2</label>
    </ligand>
</feature>
<dbReference type="GO" id="GO:0005886">
    <property type="term" value="C:plasma membrane"/>
    <property type="evidence" value="ECO:0007669"/>
    <property type="project" value="TreeGrafter"/>
</dbReference>
<name>A0A834MLW6_RHYFE</name>
<evidence type="ECO:0000313" key="12">
    <source>
        <dbReference type="EMBL" id="KAF7287461.1"/>
    </source>
</evidence>
<feature type="binding site" evidence="8">
    <location>
        <position position="417"/>
    </location>
    <ligand>
        <name>Na(+)</name>
        <dbReference type="ChEBI" id="CHEBI:29101"/>
        <label>1</label>
    </ligand>
</feature>
<accession>A0A834MLW6</accession>
<dbReference type="GO" id="GO:0046872">
    <property type="term" value="F:metal ion binding"/>
    <property type="evidence" value="ECO:0007669"/>
    <property type="project" value="UniProtKB-KW"/>
</dbReference>
<evidence type="ECO:0000256" key="10">
    <source>
        <dbReference type="RuleBase" id="RU003732"/>
    </source>
</evidence>
<dbReference type="EMBL" id="JAACXV010000013">
    <property type="protein sequence ID" value="KAF7287461.1"/>
    <property type="molecule type" value="Genomic_DNA"/>
</dbReference>
<keyword evidence="5 10" id="KW-0769">Symport</keyword>
<feature type="disulfide bond" evidence="9">
    <location>
        <begin position="140"/>
        <end position="149"/>
    </location>
</feature>
<dbReference type="PANTHER" id="PTHR11616">
    <property type="entry name" value="SODIUM/CHLORIDE DEPENDENT TRANSPORTER"/>
    <property type="match status" value="1"/>
</dbReference>
<evidence type="ECO:0000256" key="3">
    <source>
        <dbReference type="ARBA" id="ARBA00022448"/>
    </source>
</evidence>
<organism evidence="12 13">
    <name type="scientific">Rhynchophorus ferrugineus</name>
    <name type="common">Red palm weevil</name>
    <name type="synonym">Curculio ferrugineus</name>
    <dbReference type="NCBI Taxonomy" id="354439"/>
    <lineage>
        <taxon>Eukaryota</taxon>
        <taxon>Metazoa</taxon>
        <taxon>Ecdysozoa</taxon>
        <taxon>Arthropoda</taxon>
        <taxon>Hexapoda</taxon>
        <taxon>Insecta</taxon>
        <taxon>Pterygota</taxon>
        <taxon>Neoptera</taxon>
        <taxon>Endopterygota</taxon>
        <taxon>Coleoptera</taxon>
        <taxon>Polyphaga</taxon>
        <taxon>Cucujiformia</taxon>
        <taxon>Curculionidae</taxon>
        <taxon>Dryophthorinae</taxon>
        <taxon>Rhynchophorus</taxon>
    </lineage>
</organism>
<dbReference type="SUPFAM" id="SSF161070">
    <property type="entry name" value="SNF-like"/>
    <property type="match status" value="1"/>
</dbReference>
<keyword evidence="4 10" id="KW-0812">Transmembrane</keyword>
<evidence type="ECO:0000256" key="5">
    <source>
        <dbReference type="ARBA" id="ARBA00022847"/>
    </source>
</evidence>
<feature type="transmembrane region" description="Helical" evidence="11">
    <location>
        <begin position="270"/>
        <end position="297"/>
    </location>
</feature>
<feature type="transmembrane region" description="Helical" evidence="11">
    <location>
        <begin position="446"/>
        <end position="472"/>
    </location>
</feature>
<proteinExistence type="inferred from homology"/>
<evidence type="ECO:0000256" key="6">
    <source>
        <dbReference type="ARBA" id="ARBA00022989"/>
    </source>
</evidence>
<keyword evidence="8" id="KW-0915">Sodium</keyword>
<comment type="similarity">
    <text evidence="2 10">Belongs to the sodium:neurotransmitter symporter (SNF) (TC 2.A.22) family.</text>
</comment>
<dbReference type="GO" id="GO:0015187">
    <property type="term" value="F:glycine transmembrane transporter activity"/>
    <property type="evidence" value="ECO:0007669"/>
    <property type="project" value="TreeGrafter"/>
</dbReference>
<protein>
    <recommendedName>
        <fullName evidence="10">Transporter</fullName>
    </recommendedName>
</protein>
<evidence type="ECO:0000256" key="11">
    <source>
        <dbReference type="SAM" id="Phobius"/>
    </source>
</evidence>
<dbReference type="InterPro" id="IPR037272">
    <property type="entry name" value="SNS_sf"/>
</dbReference>
<keyword evidence="9" id="KW-1015">Disulfide bond</keyword>
<comment type="subcellular location">
    <subcellularLocation>
        <location evidence="1">Membrane</location>
        <topology evidence="1">Multi-pass membrane protein</topology>
    </subcellularLocation>
</comment>
<feature type="binding site" evidence="8">
    <location>
        <position position="36"/>
    </location>
    <ligand>
        <name>Na(+)</name>
        <dbReference type="ChEBI" id="CHEBI:29101"/>
        <label>1</label>
    </ligand>
</feature>
<dbReference type="GO" id="GO:0005283">
    <property type="term" value="F:amino acid:sodium symporter activity"/>
    <property type="evidence" value="ECO:0007669"/>
    <property type="project" value="TreeGrafter"/>
</dbReference>
<dbReference type="PROSITE" id="PS50267">
    <property type="entry name" value="NA_NEUROTRAN_SYMP_3"/>
    <property type="match status" value="1"/>
</dbReference>
<feature type="transmembrane region" description="Helical" evidence="11">
    <location>
        <begin position="478"/>
        <end position="499"/>
    </location>
</feature>
<feature type="transmembrane region" description="Helical" evidence="11">
    <location>
        <begin position="28"/>
        <end position="46"/>
    </location>
</feature>
<evidence type="ECO:0000313" key="13">
    <source>
        <dbReference type="Proteomes" id="UP000625711"/>
    </source>
</evidence>
<feature type="transmembrane region" description="Helical" evidence="11">
    <location>
        <begin position="237"/>
        <end position="258"/>
    </location>
</feature>
<feature type="binding site" evidence="8">
    <location>
        <position position="41"/>
    </location>
    <ligand>
        <name>Na(+)</name>
        <dbReference type="ChEBI" id="CHEBI:29101"/>
        <label>1</label>
    </ligand>
</feature>
<feature type="transmembrane region" description="Helical" evidence="11">
    <location>
        <begin position="346"/>
        <end position="371"/>
    </location>
</feature>
<feature type="transmembrane region" description="Helical" evidence="11">
    <location>
        <begin position="408"/>
        <end position="434"/>
    </location>
</feature>
<reference evidence="12" key="1">
    <citation type="submission" date="2020-08" db="EMBL/GenBank/DDBJ databases">
        <title>Genome sequencing and assembly of the red palm weevil Rhynchophorus ferrugineus.</title>
        <authorList>
            <person name="Dias G.B."/>
            <person name="Bergman C.M."/>
            <person name="Manee M."/>
        </authorList>
    </citation>
    <scope>NUCLEOTIDE SEQUENCE</scope>
    <source>
        <strain evidence="12">AA-2017</strain>
        <tissue evidence="12">Whole larva</tissue>
    </source>
</reference>
<feature type="binding site" evidence="8">
    <location>
        <position position="352"/>
    </location>
    <ligand>
        <name>Na(+)</name>
        <dbReference type="ChEBI" id="CHEBI:29101"/>
        <label>2</label>
    </ligand>
</feature>
<evidence type="ECO:0000256" key="1">
    <source>
        <dbReference type="ARBA" id="ARBA00004141"/>
    </source>
</evidence>
<evidence type="ECO:0000256" key="4">
    <source>
        <dbReference type="ARBA" id="ARBA00022692"/>
    </source>
</evidence>
<dbReference type="GO" id="GO:0089718">
    <property type="term" value="P:amino acid import across plasma membrane"/>
    <property type="evidence" value="ECO:0007669"/>
    <property type="project" value="TreeGrafter"/>
</dbReference>
<dbReference type="OrthoDB" id="6581954at2759"/>
<dbReference type="AlphaFoldDB" id="A0A834MLW6"/>
<keyword evidence="7 11" id="KW-0472">Membrane</keyword>
<evidence type="ECO:0000256" key="2">
    <source>
        <dbReference type="ARBA" id="ARBA00006459"/>
    </source>
</evidence>
<dbReference type="InterPro" id="IPR000175">
    <property type="entry name" value="Na/ntran_symport"/>
</dbReference>
<keyword evidence="13" id="KW-1185">Reference proteome</keyword>
<evidence type="ECO:0000256" key="7">
    <source>
        <dbReference type="ARBA" id="ARBA00023136"/>
    </source>
</evidence>
<evidence type="ECO:0000256" key="9">
    <source>
        <dbReference type="PIRSR" id="PIRSR600175-2"/>
    </source>
</evidence>
<keyword evidence="6 11" id="KW-1133">Transmembrane helix</keyword>
<feature type="transmembrane region" description="Helical" evidence="11">
    <location>
        <begin position="520"/>
        <end position="545"/>
    </location>
</feature>
<dbReference type="GO" id="GO:0015179">
    <property type="term" value="F:L-amino acid transmembrane transporter activity"/>
    <property type="evidence" value="ECO:0007669"/>
    <property type="project" value="TreeGrafter"/>
</dbReference>
<feature type="transmembrane region" description="Helical" evidence="11">
    <location>
        <begin position="58"/>
        <end position="79"/>
    </location>
</feature>
<feature type="transmembrane region" description="Helical" evidence="11">
    <location>
        <begin position="557"/>
        <end position="583"/>
    </location>
</feature>
<sequence length="621" mass="70082">MAKKQDRPAGNADNDENSRSNWDNPIEFVLSCLNYAIGLGNVWRFPYLCYSNGGGAFLLAYFIMLILMGTPIFLLELLIGQYSGLGPDMAFRHIAPIFTGLGYCCLLVIFFITVYYMMIVSWTIFYFFGSFTKDLGYGRCNHAFNSVGCYSALEEANCLQNQTWYNNSCMLTNQLCNSLNAKEVNRTYCAIINENGDEVHISIHSLVNRTLATSEYFREHVLGIGEATWENFGGMRWEIFGCLIFSWVVCYFAILKGIKTSGKVVYFTVLFPYFILTALVIQGAILPGAIDGILLYLRPDWSKLLEVNLWASAASQTFYSFGIACGSLITLASYNNFKNNCIRDAVIVSATNAFTSVYAGFAIFSMLGYLANQMDLPVSEVADDGPGLAFIAYPEAILRLPAPTVWSLLFFFMLFILGLGTQFAGIEAISCSILDKWAHLRPYKSYLNLLLCIICFVLAIPMCFSGGVYLFTLMEWNTASWAIMLIGFAEVVSISWCYGCTIFLSHMGDMKMTMRSFWKGYWWVCWVIITPFTLLAIFVFQMVFYQPASYEGYEFPVWADVVGLLIGISTLVPFIVGLIYVFWKKEYRGKELLKATSEWKPQIDVTESNLILSLYPKSDTI</sequence>
<keyword evidence="8" id="KW-0479">Metal-binding</keyword>
<keyword evidence="3 10" id="KW-0813">Transport</keyword>